<evidence type="ECO:0000256" key="6">
    <source>
        <dbReference type="ARBA" id="ARBA00022729"/>
    </source>
</evidence>
<keyword evidence="2" id="KW-0813">Transport</keyword>
<dbReference type="GO" id="GO:0042742">
    <property type="term" value="P:defense response to bacterium"/>
    <property type="evidence" value="ECO:0000318"/>
    <property type="project" value="GO_Central"/>
</dbReference>
<dbReference type="OMA" id="TDCLANA"/>
<keyword evidence="6" id="KW-0732">Signal</keyword>
<gene>
    <name evidence="17" type="primary">LOC107765120</name>
</gene>
<name>A0A1S3XGX5_TOBAC</name>
<protein>
    <submittedName>
        <fullName evidence="17">Cysteine-rich repeat secretory protein 12 isoform X1</fullName>
    </submittedName>
    <submittedName>
        <fullName evidence="17">Plasmodesmata-located protein 6 isoform X1</fullName>
    </submittedName>
</protein>
<keyword evidence="3" id="KW-1003">Cell membrane</keyword>
<dbReference type="GO" id="GO:0009506">
    <property type="term" value="C:plasmodesma"/>
    <property type="evidence" value="ECO:0000318"/>
    <property type="project" value="GO_Central"/>
</dbReference>
<dbReference type="Proteomes" id="UP000790787">
    <property type="component" value="Chromosome 12"/>
</dbReference>
<accession>A0A1S3XGX5</accession>
<comment type="similarity">
    <text evidence="13">Belongs to the cysteine-rich repeat secretory protein family. Plasmodesmata-located proteins (PDLD) subfamily.</text>
</comment>
<evidence type="ECO:0000256" key="5">
    <source>
        <dbReference type="ARBA" id="ARBA00022692"/>
    </source>
</evidence>
<dbReference type="KEGG" id="nta:107765120"/>
<sequence>MKLYIKEFSLHVLLVYMIIIFLFFTYQSNASIQSFVYGGCSQQKYNPGTVYESNVNSLLTSLVNSASYANFNNFKISLPGSSQNDIVYGLFQCRGDLGNSDCRKCVATAVSRVGTLCTTTCGGALQLDGCFVKYDNVSFLGVEDKGVVMHKCGPSIMDDNEMLTRNDAVLTYLGAVPQGQYFRVGGSGKIQAVAQCTQDLSVSECEDCLTEAIRQLKSECGSSPWGDMFLTKCYARFSERGFTSKSALYTISGDEDVEKTLAITIGLIAGVAVLIVFLSVLNKFCEKKGGK</sequence>
<dbReference type="SMR" id="A0A1S3XGX5"/>
<evidence type="ECO:0000256" key="13">
    <source>
        <dbReference type="ARBA" id="ARBA00038393"/>
    </source>
</evidence>
<dbReference type="GO" id="GO:0005886">
    <property type="term" value="C:plasma membrane"/>
    <property type="evidence" value="ECO:0007669"/>
    <property type="project" value="UniProtKB-SubCell"/>
</dbReference>
<dbReference type="InterPro" id="IPR002902">
    <property type="entry name" value="GNK2"/>
</dbReference>
<proteinExistence type="inferred from homology"/>
<keyword evidence="5 14" id="KW-0812">Transmembrane</keyword>
<dbReference type="InterPro" id="IPR038408">
    <property type="entry name" value="GNK2_sf"/>
</dbReference>
<dbReference type="PANTHER" id="PTHR32080">
    <property type="entry name" value="ANTIFUNGAL PROTEIN GINKBILOBIN-2-LIKE"/>
    <property type="match status" value="1"/>
</dbReference>
<evidence type="ECO:0000313" key="17">
    <source>
        <dbReference type="RefSeq" id="XP_016439215.1"/>
    </source>
</evidence>
<dbReference type="CDD" id="cd23509">
    <property type="entry name" value="Gnk2-like"/>
    <property type="match status" value="2"/>
</dbReference>
<evidence type="ECO:0000256" key="10">
    <source>
        <dbReference type="ARBA" id="ARBA00023136"/>
    </source>
</evidence>
<evidence type="ECO:0000256" key="4">
    <source>
        <dbReference type="ARBA" id="ARBA00022581"/>
    </source>
</evidence>
<reference evidence="17" key="2">
    <citation type="submission" date="2025-08" db="UniProtKB">
        <authorList>
            <consortium name="RefSeq"/>
        </authorList>
    </citation>
    <scope>IDENTIFICATION</scope>
    <source>
        <tissue evidence="17">Leaf</tissue>
    </source>
</reference>
<keyword evidence="10 14" id="KW-0472">Membrane</keyword>
<keyword evidence="4" id="KW-0945">Host-virus interaction</keyword>
<dbReference type="PROSITE" id="PS51473">
    <property type="entry name" value="GNK2"/>
    <property type="match status" value="2"/>
</dbReference>
<evidence type="ECO:0000256" key="14">
    <source>
        <dbReference type="SAM" id="Phobius"/>
    </source>
</evidence>
<dbReference type="Gene3D" id="3.30.430.20">
    <property type="entry name" value="Gnk2 domain, C-X8-C-X2-C motif"/>
    <property type="match status" value="2"/>
</dbReference>
<organism evidence="16 17">
    <name type="scientific">Nicotiana tabacum</name>
    <name type="common">Common tobacco</name>
    <dbReference type="NCBI Taxonomy" id="4097"/>
    <lineage>
        <taxon>Eukaryota</taxon>
        <taxon>Viridiplantae</taxon>
        <taxon>Streptophyta</taxon>
        <taxon>Embryophyta</taxon>
        <taxon>Tracheophyta</taxon>
        <taxon>Spermatophyta</taxon>
        <taxon>Magnoliopsida</taxon>
        <taxon>eudicotyledons</taxon>
        <taxon>Gunneridae</taxon>
        <taxon>Pentapetalae</taxon>
        <taxon>asterids</taxon>
        <taxon>lamiids</taxon>
        <taxon>Solanales</taxon>
        <taxon>Solanaceae</taxon>
        <taxon>Nicotianoideae</taxon>
        <taxon>Nicotianeae</taxon>
        <taxon>Nicotiana</taxon>
    </lineage>
</organism>
<evidence type="ECO:0000256" key="9">
    <source>
        <dbReference type="ARBA" id="ARBA00022989"/>
    </source>
</evidence>
<comment type="subcellular location">
    <subcellularLocation>
        <location evidence="12">Cell junction</location>
        <location evidence="12">Plasmodesma</location>
    </subcellularLocation>
    <subcellularLocation>
        <location evidence="1">Cell membrane</location>
        <topology evidence="1">Single-pass type I membrane protein</topology>
    </subcellularLocation>
</comment>
<evidence type="ECO:0000256" key="7">
    <source>
        <dbReference type="ARBA" id="ARBA00022737"/>
    </source>
</evidence>
<keyword evidence="11" id="KW-1015">Disulfide bond</keyword>
<evidence type="ECO:0000256" key="3">
    <source>
        <dbReference type="ARBA" id="ARBA00022475"/>
    </source>
</evidence>
<dbReference type="InterPro" id="IPR051378">
    <property type="entry name" value="Cell2Cell_Antifungal"/>
</dbReference>
<evidence type="ECO:0000256" key="2">
    <source>
        <dbReference type="ARBA" id="ARBA00022448"/>
    </source>
</evidence>
<dbReference type="OrthoDB" id="1097929at2759"/>
<dbReference type="STRING" id="4097.A0A1S3XGX5"/>
<dbReference type="Pfam" id="PF01657">
    <property type="entry name" value="Stress-antifung"/>
    <property type="match status" value="2"/>
</dbReference>
<dbReference type="PaxDb" id="4097-A0A1S3XGX5"/>
<feature type="transmembrane region" description="Helical" evidence="14">
    <location>
        <begin position="7"/>
        <end position="26"/>
    </location>
</feature>
<evidence type="ECO:0000256" key="11">
    <source>
        <dbReference type="ARBA" id="ARBA00023157"/>
    </source>
</evidence>
<dbReference type="RefSeq" id="XP_016439215.1">
    <property type="nucleotide sequence ID" value="XM_016583729.1"/>
</dbReference>
<dbReference type="FunFam" id="3.30.430.20:FF:000001">
    <property type="entry name" value="cysteine-rich repeat secretory protein 3"/>
    <property type="match status" value="1"/>
</dbReference>
<evidence type="ECO:0000259" key="15">
    <source>
        <dbReference type="PROSITE" id="PS51473"/>
    </source>
</evidence>
<keyword evidence="7" id="KW-0677">Repeat</keyword>
<keyword evidence="8" id="KW-0965">Cell junction</keyword>
<evidence type="ECO:0000256" key="12">
    <source>
        <dbReference type="ARBA" id="ARBA00024184"/>
    </source>
</evidence>
<dbReference type="AlphaFoldDB" id="A0A1S3XGX5"/>
<dbReference type="PANTHER" id="PTHR32080:SF31">
    <property type="entry name" value="PLASMODESMATA-LOCATED PROTEIN 6"/>
    <property type="match status" value="1"/>
</dbReference>
<evidence type="ECO:0000313" key="16">
    <source>
        <dbReference type="Proteomes" id="UP000790787"/>
    </source>
</evidence>
<dbReference type="RefSeq" id="XP_016439215.1">
    <property type="nucleotide sequence ID" value="XM_016583729.2"/>
</dbReference>
<keyword evidence="9 14" id="KW-1133">Transmembrane helix</keyword>
<feature type="domain" description="Gnk2-homologous" evidence="15">
    <location>
        <begin position="33"/>
        <end position="139"/>
    </location>
</feature>
<dbReference type="GeneID" id="107765120"/>
<reference evidence="16" key="1">
    <citation type="journal article" date="2014" name="Nat. Commun.">
        <title>The tobacco genome sequence and its comparison with those of tomato and potato.</title>
        <authorList>
            <person name="Sierro N."/>
            <person name="Battey J.N."/>
            <person name="Ouadi S."/>
            <person name="Bakaher N."/>
            <person name="Bovet L."/>
            <person name="Willig A."/>
            <person name="Goepfert S."/>
            <person name="Peitsch M.C."/>
            <person name="Ivanov N.V."/>
        </authorList>
    </citation>
    <scope>NUCLEOTIDE SEQUENCE [LARGE SCALE GENOMIC DNA]</scope>
</reference>
<feature type="domain" description="Gnk2-homologous" evidence="15">
    <location>
        <begin position="144"/>
        <end position="242"/>
    </location>
</feature>
<feature type="transmembrane region" description="Helical" evidence="14">
    <location>
        <begin position="261"/>
        <end position="281"/>
    </location>
</feature>
<keyword evidence="16" id="KW-1185">Reference proteome</keyword>
<evidence type="ECO:0000256" key="1">
    <source>
        <dbReference type="ARBA" id="ARBA00004251"/>
    </source>
</evidence>
<evidence type="ECO:0000256" key="8">
    <source>
        <dbReference type="ARBA" id="ARBA00022949"/>
    </source>
</evidence>